<gene>
    <name evidence="8" type="ORF">PDIGIT_LOCUS7602</name>
</gene>
<keyword evidence="4 6" id="KW-0472">Membrane</keyword>
<feature type="transmembrane region" description="Helical" evidence="6">
    <location>
        <begin position="347"/>
        <end position="366"/>
    </location>
</feature>
<proteinExistence type="predicted"/>
<dbReference type="EMBL" id="CAOQHR010000005">
    <property type="protein sequence ID" value="CAI6334541.1"/>
    <property type="molecule type" value="Genomic_DNA"/>
</dbReference>
<feature type="transmembrane region" description="Helical" evidence="6">
    <location>
        <begin position="479"/>
        <end position="503"/>
    </location>
</feature>
<feature type="transmembrane region" description="Helical" evidence="6">
    <location>
        <begin position="145"/>
        <end position="166"/>
    </location>
</feature>
<feature type="transmembrane region" description="Helical" evidence="6">
    <location>
        <begin position="57"/>
        <end position="77"/>
    </location>
</feature>
<feature type="domain" description="Amino acid permease/ SLC12A" evidence="7">
    <location>
        <begin position="33"/>
        <end position="494"/>
    </location>
</feature>
<sequence length="789" mass="85086">MTKQQRPLDRSPYYVDHFEHLDRVLNRPQLTGIGISGCIGVGIFVTSGQLITTSGSLGGPLSYVIAGIISACVLYTLTEMVASRPLTGALIDLPHHFLHPAAGFAVAASYSLANIFSMATLTAYSAEVTALLKDDQKKHPTGVEVGINIAFIALTTLSHCMGVKLYGRIERVIMVFKLCLFVLCCVLMIVVNAGGAGQRTGSYRGNYTTYAFPPGLKPARFNSTSNVSVHPSGVPDSDFGLPGSGGRLFGFLTSVTFAMFSCVGGEMTAMTAGESKEPWKDVPIVMSFVYLVPLTLYPFVLMSAAANVNYADPSLSGIWGAENGNITLSPFVVAVQTSALGGVSKSLNLFFIISAYTAGNTALYVASRSVFMLAQTYLHPRIADVFGKTNNGHTPLRAILLCSAFGFIALSGLSHHAYSQPRQTMSSFYTGSLATVYICECVTFLKFKAGLARLERRQILSRNDALYISRMFKSRWQPLPAYIGIAGCSFIIIWSGVPALWIICSNRPGEPRLKNKVALGCDVLGAWIGPLIFAGLYLSYKYTHPHSRAVDVRDLTPSDYVLSDLGEIPSPLERSTPRSPFSSPQPTATINQHLPHLYPEHSNDNNYSHNRNTSNNEAPVELAPIGTTTMAANSIPQSHGMTAAGASWGWEGPLSAAAAISPPTSPTATAAAPNPDFTYENTTNALGITQTLTHTSSHPSTAPHTHITQPTHAHNRTSYPHAGDAGFDFDFNGGGGNDVGMISAEILEELEEEQAREEERARINDVLMKRPRRMERGLARELWSCLVAD</sequence>
<dbReference type="InterPro" id="IPR004841">
    <property type="entry name" value="AA-permease/SLC12A_dom"/>
</dbReference>
<evidence type="ECO:0000256" key="1">
    <source>
        <dbReference type="ARBA" id="ARBA00004141"/>
    </source>
</evidence>
<keyword evidence="9" id="KW-1185">Reference proteome</keyword>
<dbReference type="AlphaFoldDB" id="A0A9W4UGN2"/>
<dbReference type="PANTHER" id="PTHR43341">
    <property type="entry name" value="AMINO ACID PERMEASE"/>
    <property type="match status" value="1"/>
</dbReference>
<feature type="compositionally biased region" description="Polar residues" evidence="5">
    <location>
        <begin position="577"/>
        <end position="592"/>
    </location>
</feature>
<dbReference type="InterPro" id="IPR050524">
    <property type="entry name" value="APC_YAT"/>
</dbReference>
<feature type="transmembrane region" description="Helical" evidence="6">
    <location>
        <begin position="97"/>
        <end position="125"/>
    </location>
</feature>
<protein>
    <recommendedName>
        <fullName evidence="7">Amino acid permease/ SLC12A domain-containing protein</fullName>
    </recommendedName>
</protein>
<evidence type="ECO:0000313" key="9">
    <source>
        <dbReference type="Proteomes" id="UP001152607"/>
    </source>
</evidence>
<comment type="caution">
    <text evidence="8">The sequence shown here is derived from an EMBL/GenBank/DDBJ whole genome shotgun (WGS) entry which is preliminary data.</text>
</comment>
<dbReference type="Gene3D" id="1.20.1740.10">
    <property type="entry name" value="Amino acid/polyamine transporter I"/>
    <property type="match status" value="1"/>
</dbReference>
<feature type="transmembrane region" description="Helical" evidence="6">
    <location>
        <begin position="284"/>
        <end position="306"/>
    </location>
</feature>
<evidence type="ECO:0000256" key="2">
    <source>
        <dbReference type="ARBA" id="ARBA00022692"/>
    </source>
</evidence>
<evidence type="ECO:0000256" key="3">
    <source>
        <dbReference type="ARBA" id="ARBA00022989"/>
    </source>
</evidence>
<evidence type="ECO:0000256" key="4">
    <source>
        <dbReference type="ARBA" id="ARBA00023136"/>
    </source>
</evidence>
<evidence type="ECO:0000259" key="7">
    <source>
        <dbReference type="Pfam" id="PF00324"/>
    </source>
</evidence>
<dbReference type="GO" id="GO:0015171">
    <property type="term" value="F:amino acid transmembrane transporter activity"/>
    <property type="evidence" value="ECO:0007669"/>
    <property type="project" value="TreeGrafter"/>
</dbReference>
<evidence type="ECO:0000256" key="5">
    <source>
        <dbReference type="SAM" id="MobiDB-lite"/>
    </source>
</evidence>
<evidence type="ECO:0000313" key="8">
    <source>
        <dbReference type="EMBL" id="CAI6334541.1"/>
    </source>
</evidence>
<comment type="subcellular location">
    <subcellularLocation>
        <location evidence="1">Membrane</location>
        <topology evidence="1">Multi-pass membrane protein</topology>
    </subcellularLocation>
</comment>
<feature type="compositionally biased region" description="Low complexity" evidence="5">
    <location>
        <begin position="604"/>
        <end position="616"/>
    </location>
</feature>
<reference evidence="8" key="1">
    <citation type="submission" date="2023-01" db="EMBL/GenBank/DDBJ databases">
        <authorList>
            <person name="Van Ghelder C."/>
            <person name="Rancurel C."/>
        </authorList>
    </citation>
    <scope>NUCLEOTIDE SEQUENCE</scope>
    <source>
        <strain evidence="8">CNCM I-4278</strain>
    </source>
</reference>
<feature type="transmembrane region" description="Helical" evidence="6">
    <location>
        <begin position="398"/>
        <end position="416"/>
    </location>
</feature>
<feature type="region of interest" description="Disordered" evidence="5">
    <location>
        <begin position="567"/>
        <end position="618"/>
    </location>
</feature>
<dbReference type="Pfam" id="PF00324">
    <property type="entry name" value="AA_permease"/>
    <property type="match status" value="1"/>
</dbReference>
<evidence type="ECO:0000256" key="6">
    <source>
        <dbReference type="SAM" id="Phobius"/>
    </source>
</evidence>
<dbReference type="OrthoDB" id="3900342at2759"/>
<feature type="transmembrane region" description="Helical" evidence="6">
    <location>
        <begin position="248"/>
        <end position="272"/>
    </location>
</feature>
<organism evidence="8 9">
    <name type="scientific">Periconia digitata</name>
    <dbReference type="NCBI Taxonomy" id="1303443"/>
    <lineage>
        <taxon>Eukaryota</taxon>
        <taxon>Fungi</taxon>
        <taxon>Dikarya</taxon>
        <taxon>Ascomycota</taxon>
        <taxon>Pezizomycotina</taxon>
        <taxon>Dothideomycetes</taxon>
        <taxon>Pleosporomycetidae</taxon>
        <taxon>Pleosporales</taxon>
        <taxon>Massarineae</taxon>
        <taxon>Periconiaceae</taxon>
        <taxon>Periconia</taxon>
    </lineage>
</organism>
<feature type="transmembrane region" description="Helical" evidence="6">
    <location>
        <begin position="30"/>
        <end position="51"/>
    </location>
</feature>
<keyword evidence="2 6" id="KW-0812">Transmembrane</keyword>
<feature type="compositionally biased region" description="Polar residues" evidence="5">
    <location>
        <begin position="693"/>
        <end position="718"/>
    </location>
</feature>
<accession>A0A9W4UGN2</accession>
<feature type="region of interest" description="Disordered" evidence="5">
    <location>
        <begin position="693"/>
        <end position="721"/>
    </location>
</feature>
<feature type="transmembrane region" description="Helical" evidence="6">
    <location>
        <begin position="428"/>
        <end position="447"/>
    </location>
</feature>
<dbReference type="GO" id="GO:0016020">
    <property type="term" value="C:membrane"/>
    <property type="evidence" value="ECO:0007669"/>
    <property type="project" value="UniProtKB-SubCell"/>
</dbReference>
<dbReference type="Proteomes" id="UP001152607">
    <property type="component" value="Unassembled WGS sequence"/>
</dbReference>
<feature type="transmembrane region" description="Helical" evidence="6">
    <location>
        <begin position="523"/>
        <end position="540"/>
    </location>
</feature>
<name>A0A9W4UGN2_9PLEO</name>
<keyword evidence="3 6" id="KW-1133">Transmembrane helix</keyword>
<dbReference type="PANTHER" id="PTHR43341:SF35">
    <property type="entry name" value="ACID TRANSPORTER, PUTATIVE-RELATED"/>
    <property type="match status" value="1"/>
</dbReference>
<feature type="transmembrane region" description="Helical" evidence="6">
    <location>
        <begin position="178"/>
        <end position="197"/>
    </location>
</feature>